<dbReference type="InterPro" id="IPR012338">
    <property type="entry name" value="Beta-lactam/transpept-like"/>
</dbReference>
<name>A0A9D0Z896_9FIRM</name>
<organism evidence="20 21">
    <name type="scientific">Candidatus Avoscillospira stercorigallinarum</name>
    <dbReference type="NCBI Taxonomy" id="2840708"/>
    <lineage>
        <taxon>Bacteria</taxon>
        <taxon>Bacillati</taxon>
        <taxon>Bacillota</taxon>
        <taxon>Clostridia</taxon>
        <taxon>Eubacteriales</taxon>
        <taxon>Oscillospiraceae</taxon>
        <taxon>Oscillospiraceae incertae sedis</taxon>
        <taxon>Candidatus Avoscillospira</taxon>
    </lineage>
</organism>
<evidence type="ECO:0000256" key="2">
    <source>
        <dbReference type="ARBA" id="ARBA00004752"/>
    </source>
</evidence>
<evidence type="ECO:0000256" key="8">
    <source>
        <dbReference type="ARBA" id="ARBA00022801"/>
    </source>
</evidence>
<evidence type="ECO:0000256" key="7">
    <source>
        <dbReference type="ARBA" id="ARBA00022729"/>
    </source>
</evidence>
<dbReference type="PRINTS" id="PR00725">
    <property type="entry name" value="DADACBPTASE1"/>
</dbReference>
<dbReference type="Gene3D" id="2.60.410.10">
    <property type="entry name" value="D-Ala-D-Ala carboxypeptidase, C-terminal domain"/>
    <property type="match status" value="1"/>
</dbReference>
<feature type="active site" description="Acyl-ester intermediate" evidence="13">
    <location>
        <position position="80"/>
    </location>
</feature>
<keyword evidence="16" id="KW-0812">Transmembrane</keyword>
<evidence type="ECO:0000256" key="10">
    <source>
        <dbReference type="ARBA" id="ARBA00022984"/>
    </source>
</evidence>
<dbReference type="Proteomes" id="UP000886874">
    <property type="component" value="Unassembled WGS sequence"/>
</dbReference>
<protein>
    <recommendedName>
        <fullName evidence="4">serine-type D-Ala-D-Ala carboxypeptidase</fullName>
        <ecNumber evidence="4">3.4.16.4</ecNumber>
    </recommendedName>
</protein>
<feature type="transmembrane region" description="Helical" evidence="16">
    <location>
        <begin position="422"/>
        <end position="444"/>
    </location>
</feature>
<evidence type="ECO:0000256" key="17">
    <source>
        <dbReference type="SAM" id="SignalP"/>
    </source>
</evidence>
<dbReference type="Pfam" id="PF00768">
    <property type="entry name" value="Peptidase_S11"/>
    <property type="match status" value="1"/>
</dbReference>
<dbReference type="InterPro" id="IPR018044">
    <property type="entry name" value="Peptidase_S11"/>
</dbReference>
<dbReference type="GO" id="GO:0008360">
    <property type="term" value="P:regulation of cell shape"/>
    <property type="evidence" value="ECO:0007669"/>
    <property type="project" value="UniProtKB-KW"/>
</dbReference>
<feature type="signal peptide" evidence="17">
    <location>
        <begin position="1"/>
        <end position="24"/>
    </location>
</feature>
<dbReference type="InterPro" id="IPR015956">
    <property type="entry name" value="Peniciliin-bd_prot_C_sf"/>
</dbReference>
<keyword evidence="8" id="KW-0378">Hydrolase</keyword>
<dbReference type="GO" id="GO:0009002">
    <property type="term" value="F:serine-type D-Ala-D-Ala carboxypeptidase activity"/>
    <property type="evidence" value="ECO:0007669"/>
    <property type="project" value="UniProtKB-EC"/>
</dbReference>
<keyword evidence="5 20" id="KW-0121">Carboxypeptidase</keyword>
<feature type="domain" description="Peptidase S11 D-Ala-D-Ala carboxypeptidase A C-terminal" evidence="19">
    <location>
        <begin position="333"/>
        <end position="403"/>
    </location>
</feature>
<dbReference type="InterPro" id="IPR012907">
    <property type="entry name" value="Peptidase_S11_C"/>
</dbReference>
<feature type="active site" evidence="13">
    <location>
        <position position="138"/>
    </location>
</feature>
<evidence type="ECO:0000259" key="18">
    <source>
        <dbReference type="Pfam" id="PF00768"/>
    </source>
</evidence>
<gene>
    <name evidence="20" type="ORF">IAA67_05420</name>
</gene>
<evidence type="ECO:0000256" key="1">
    <source>
        <dbReference type="ARBA" id="ARBA00003217"/>
    </source>
</evidence>
<keyword evidence="10" id="KW-0573">Peptidoglycan synthesis</keyword>
<evidence type="ECO:0000256" key="5">
    <source>
        <dbReference type="ARBA" id="ARBA00022645"/>
    </source>
</evidence>
<dbReference type="SUPFAM" id="SSF69189">
    <property type="entry name" value="Penicillin-binding protein associated domain"/>
    <property type="match status" value="1"/>
</dbReference>
<evidence type="ECO:0000259" key="19">
    <source>
        <dbReference type="Pfam" id="PF07943"/>
    </source>
</evidence>
<comment type="function">
    <text evidence="1">Removes C-terminal D-alanyl residues from sugar-peptide cell wall precursors.</text>
</comment>
<dbReference type="InterPro" id="IPR037167">
    <property type="entry name" value="Peptidase_S11_C_sf"/>
</dbReference>
<keyword evidence="6" id="KW-0645">Protease</keyword>
<dbReference type="PANTHER" id="PTHR21581">
    <property type="entry name" value="D-ALANYL-D-ALANINE CARBOXYPEPTIDASE"/>
    <property type="match status" value="1"/>
</dbReference>
<comment type="similarity">
    <text evidence="3 15">Belongs to the peptidase S11 family.</text>
</comment>
<evidence type="ECO:0000256" key="15">
    <source>
        <dbReference type="RuleBase" id="RU004016"/>
    </source>
</evidence>
<keyword evidence="9" id="KW-0133">Cell shape</keyword>
<dbReference type="EC" id="3.4.16.4" evidence="4"/>
<evidence type="ECO:0000256" key="12">
    <source>
        <dbReference type="ARBA" id="ARBA00034000"/>
    </source>
</evidence>
<dbReference type="Gene3D" id="3.40.710.10">
    <property type="entry name" value="DD-peptidase/beta-lactamase superfamily"/>
    <property type="match status" value="1"/>
</dbReference>
<feature type="active site" description="Proton acceptor" evidence="13">
    <location>
        <position position="83"/>
    </location>
</feature>
<reference evidence="20" key="1">
    <citation type="submission" date="2020-10" db="EMBL/GenBank/DDBJ databases">
        <authorList>
            <person name="Gilroy R."/>
        </authorList>
    </citation>
    <scope>NUCLEOTIDE SEQUENCE</scope>
    <source>
        <strain evidence="20">ChiSjej2B20-13462</strain>
    </source>
</reference>
<feature type="domain" description="Peptidase S11 D-alanyl-D-alanine carboxypeptidase A N-terminal" evidence="18">
    <location>
        <begin position="50"/>
        <end position="282"/>
    </location>
</feature>
<keyword evidence="7 17" id="KW-0732">Signal</keyword>
<evidence type="ECO:0000313" key="20">
    <source>
        <dbReference type="EMBL" id="HIQ69750.1"/>
    </source>
</evidence>
<feature type="chain" id="PRO_5039303256" description="serine-type D-Ala-D-Ala carboxypeptidase" evidence="17">
    <location>
        <begin position="25"/>
        <end position="490"/>
    </location>
</feature>
<feature type="binding site" evidence="14">
    <location>
        <position position="252"/>
    </location>
    <ligand>
        <name>substrate</name>
    </ligand>
</feature>
<evidence type="ECO:0000256" key="13">
    <source>
        <dbReference type="PIRSR" id="PIRSR618044-1"/>
    </source>
</evidence>
<dbReference type="SUPFAM" id="SSF56601">
    <property type="entry name" value="beta-lactamase/transpeptidase-like"/>
    <property type="match status" value="1"/>
</dbReference>
<dbReference type="InterPro" id="IPR001967">
    <property type="entry name" value="Peptidase_S11_N"/>
</dbReference>
<dbReference type="GO" id="GO:0071555">
    <property type="term" value="P:cell wall organization"/>
    <property type="evidence" value="ECO:0007669"/>
    <property type="project" value="UniProtKB-KW"/>
</dbReference>
<dbReference type="AlphaFoldDB" id="A0A9D0Z896"/>
<dbReference type="PANTHER" id="PTHR21581:SF6">
    <property type="entry name" value="TRAFFICKING PROTEIN PARTICLE COMPLEX SUBUNIT 12"/>
    <property type="match status" value="1"/>
</dbReference>
<evidence type="ECO:0000256" key="11">
    <source>
        <dbReference type="ARBA" id="ARBA00023316"/>
    </source>
</evidence>
<evidence type="ECO:0000256" key="6">
    <source>
        <dbReference type="ARBA" id="ARBA00022670"/>
    </source>
</evidence>
<comment type="catalytic activity">
    <reaction evidence="12">
        <text>Preferential cleavage: (Ac)2-L-Lys-D-Ala-|-D-Ala. Also transpeptidation of peptidyl-alanyl moieties that are N-acyl substituents of D-alanine.</text>
        <dbReference type="EC" id="3.4.16.4"/>
    </reaction>
</comment>
<comment type="pathway">
    <text evidence="2">Cell wall biogenesis; peptidoglycan biosynthesis.</text>
</comment>
<evidence type="ECO:0000256" key="16">
    <source>
        <dbReference type="SAM" id="Phobius"/>
    </source>
</evidence>
<accession>A0A9D0Z896</accession>
<evidence type="ECO:0000313" key="21">
    <source>
        <dbReference type="Proteomes" id="UP000886874"/>
    </source>
</evidence>
<keyword evidence="16" id="KW-0472">Membrane</keyword>
<dbReference type="EMBL" id="DVFN01000081">
    <property type="protein sequence ID" value="HIQ69750.1"/>
    <property type="molecule type" value="Genomic_DNA"/>
</dbReference>
<sequence>MKRKSLALILLLILLLAQAMPVLAVDVPAVTDPVTDFTPLDTTAPAEIFTTEVGAAVLLELNSGTTLYALNADVQRYPASLTKVMTAYLTCKYGNLDDQVTVSETALQNLHEDGSTVGLQAGEVLPLRDLLYCILAASANEACNVIAEHISGSIDAFVALMNEEAQALGCTGTHFANPHGLHDDDHYTTAADLLRIVQAAMEYPVFREACNTPHYTVAATNMSEERELYTTNELISTSSNAGYRYSKAAGIKTGFTTPAGRCLISTASNDDLQFLGIIMGAATINNEDTGDWDQRSFPEFINMCEYFFERYQYTTILTTLYPVAEIPVNQSAGAQTVALAPVEEIRSLVTVDFDPDSVVLEPHLDYESVDAPVEAGTVLGSVTVSVNGTELGTVDLASITTVVRSEITHRAEETRAYVEDNWWKWLVGILLLIVFVILFCWFLLQFYRRRERKRKVAARRRALELRERQARLRELTPPDWEEGWKEDDQP</sequence>
<evidence type="ECO:0000256" key="14">
    <source>
        <dbReference type="PIRSR" id="PIRSR618044-2"/>
    </source>
</evidence>
<comment type="caution">
    <text evidence="20">The sequence shown here is derived from an EMBL/GenBank/DDBJ whole genome shotgun (WGS) entry which is preliminary data.</text>
</comment>
<evidence type="ECO:0000256" key="4">
    <source>
        <dbReference type="ARBA" id="ARBA00012448"/>
    </source>
</evidence>
<evidence type="ECO:0000256" key="3">
    <source>
        <dbReference type="ARBA" id="ARBA00007164"/>
    </source>
</evidence>
<keyword evidence="16" id="KW-1133">Transmembrane helix</keyword>
<dbReference type="GO" id="GO:0006508">
    <property type="term" value="P:proteolysis"/>
    <property type="evidence" value="ECO:0007669"/>
    <property type="project" value="UniProtKB-KW"/>
</dbReference>
<reference evidence="20" key="2">
    <citation type="journal article" date="2021" name="PeerJ">
        <title>Extensive microbial diversity within the chicken gut microbiome revealed by metagenomics and culture.</title>
        <authorList>
            <person name="Gilroy R."/>
            <person name="Ravi A."/>
            <person name="Getino M."/>
            <person name="Pursley I."/>
            <person name="Horton D.L."/>
            <person name="Alikhan N.F."/>
            <person name="Baker D."/>
            <person name="Gharbi K."/>
            <person name="Hall N."/>
            <person name="Watson M."/>
            <person name="Adriaenssens E.M."/>
            <person name="Foster-Nyarko E."/>
            <person name="Jarju S."/>
            <person name="Secka A."/>
            <person name="Antonio M."/>
            <person name="Oren A."/>
            <person name="Chaudhuri R.R."/>
            <person name="La Ragione R."/>
            <person name="Hildebrand F."/>
            <person name="Pallen M.J."/>
        </authorList>
    </citation>
    <scope>NUCLEOTIDE SEQUENCE</scope>
    <source>
        <strain evidence="20">ChiSjej2B20-13462</strain>
    </source>
</reference>
<keyword evidence="11" id="KW-0961">Cell wall biogenesis/degradation</keyword>
<evidence type="ECO:0000256" key="9">
    <source>
        <dbReference type="ARBA" id="ARBA00022960"/>
    </source>
</evidence>
<dbReference type="Pfam" id="PF07943">
    <property type="entry name" value="PBP5_C"/>
    <property type="match status" value="1"/>
</dbReference>
<proteinExistence type="inferred from homology"/>
<dbReference type="GO" id="GO:0009252">
    <property type="term" value="P:peptidoglycan biosynthetic process"/>
    <property type="evidence" value="ECO:0007669"/>
    <property type="project" value="UniProtKB-KW"/>
</dbReference>